<dbReference type="GeneID" id="25787698"/>
<reference evidence="9 10" key="1">
    <citation type="journal article" date="2011" name="Genome Biol.">
        <title>Comparative genome sequence analysis underscores mycoparasitism as the ancestral life style of Trichoderma.</title>
        <authorList>
            <person name="Kubicek C.P."/>
            <person name="Herrera-Estrella A."/>
            <person name="Seidl-Seiboth V."/>
            <person name="Martinez D.A."/>
            <person name="Druzhinina I.S."/>
            <person name="Thon M."/>
            <person name="Zeilinger S."/>
            <person name="Casas-Flores S."/>
            <person name="Horwitz B.A."/>
            <person name="Mukherjee P.K."/>
            <person name="Mukherjee M."/>
            <person name="Kredics L."/>
            <person name="Alcaraz L.D."/>
            <person name="Aerts A."/>
            <person name="Antal Z."/>
            <person name="Atanasova L."/>
            <person name="Cervantes-Badillo M.G."/>
            <person name="Challacombe J."/>
            <person name="Chertkov O."/>
            <person name="McCluskey K."/>
            <person name="Coulpier F."/>
            <person name="Deshpande N."/>
            <person name="von Doehren H."/>
            <person name="Ebbole D.J."/>
            <person name="Esquivel-Naranjo E.U."/>
            <person name="Fekete E."/>
            <person name="Flipphi M."/>
            <person name="Glaser F."/>
            <person name="Gomez-Rodriguez E.Y."/>
            <person name="Gruber S."/>
            <person name="Han C."/>
            <person name="Henrissat B."/>
            <person name="Hermosa R."/>
            <person name="Hernandez-Onate M."/>
            <person name="Karaffa L."/>
            <person name="Kosti I."/>
            <person name="Le Crom S."/>
            <person name="Lindquist E."/>
            <person name="Lucas S."/>
            <person name="Luebeck M."/>
            <person name="Luebeck P.S."/>
            <person name="Margeot A."/>
            <person name="Metz B."/>
            <person name="Misra M."/>
            <person name="Nevalainen H."/>
            <person name="Omann M."/>
            <person name="Packer N."/>
            <person name="Perrone G."/>
            <person name="Uresti-Rivera E.E."/>
            <person name="Salamov A."/>
            <person name="Schmoll M."/>
            <person name="Seiboth B."/>
            <person name="Shapiro H."/>
            <person name="Sukno S."/>
            <person name="Tamayo-Ramos J.A."/>
            <person name="Tisch D."/>
            <person name="Wiest A."/>
            <person name="Wilkinson H.H."/>
            <person name="Zhang M."/>
            <person name="Coutinho P.M."/>
            <person name="Kenerley C.M."/>
            <person name="Monte E."/>
            <person name="Baker S.E."/>
            <person name="Grigoriev I.V."/>
        </authorList>
    </citation>
    <scope>NUCLEOTIDE SEQUENCE [LARGE SCALE GENOMIC DNA]</scope>
    <source>
        <strain evidence="10">Gv29-8 / FGSC 10586</strain>
    </source>
</reference>
<dbReference type="InterPro" id="IPR029058">
    <property type="entry name" value="AB_hydrolase_fold"/>
</dbReference>
<keyword evidence="6" id="KW-0496">Mitochondrion</keyword>
<feature type="domain" description="DUF676" evidence="8">
    <location>
        <begin position="54"/>
        <end position="119"/>
    </location>
</feature>
<dbReference type="GO" id="GO:0005739">
    <property type="term" value="C:mitochondrion"/>
    <property type="evidence" value="ECO:0007669"/>
    <property type="project" value="UniProtKB-SubCell"/>
</dbReference>
<evidence type="ECO:0000256" key="2">
    <source>
        <dbReference type="ARBA" id="ARBA00004240"/>
    </source>
</evidence>
<keyword evidence="7" id="KW-0472">Membrane</keyword>
<evidence type="ECO:0000256" key="6">
    <source>
        <dbReference type="ARBA" id="ARBA00023128"/>
    </source>
</evidence>
<dbReference type="SUPFAM" id="SSF53474">
    <property type="entry name" value="alpha/beta-Hydrolases"/>
    <property type="match status" value="1"/>
</dbReference>
<dbReference type="Pfam" id="PF05057">
    <property type="entry name" value="DUF676"/>
    <property type="match status" value="1"/>
</dbReference>
<keyword evidence="5" id="KW-0256">Endoplasmic reticulum</keyword>
<protein>
    <recommendedName>
        <fullName evidence="8">DUF676 domain-containing protein</fullName>
    </recommendedName>
</protein>
<dbReference type="InterPro" id="IPR007751">
    <property type="entry name" value="DUF676_lipase-like"/>
</dbReference>
<keyword evidence="10" id="KW-1185">Reference proteome</keyword>
<dbReference type="Gene3D" id="3.40.50.1820">
    <property type="entry name" value="alpha/beta hydrolase"/>
    <property type="match status" value="1"/>
</dbReference>
<comment type="subcellular location">
    <subcellularLocation>
        <location evidence="2">Endoplasmic reticulum</location>
    </subcellularLocation>
    <subcellularLocation>
        <location evidence="3">Membrane</location>
    </subcellularLocation>
    <subcellularLocation>
        <location evidence="1">Mitochondrion</location>
    </subcellularLocation>
</comment>
<comment type="caution">
    <text evidence="9">The sequence shown here is derived from an EMBL/GenBank/DDBJ whole genome shotgun (WGS) entry which is preliminary data.</text>
</comment>
<evidence type="ECO:0000313" key="9">
    <source>
        <dbReference type="EMBL" id="EHK19947.1"/>
    </source>
</evidence>
<dbReference type="PANTHER" id="PTHR48182:SF2">
    <property type="entry name" value="PROTEIN SERAC1"/>
    <property type="match status" value="1"/>
</dbReference>
<organism evidence="9 10">
    <name type="scientific">Hypocrea virens (strain Gv29-8 / FGSC 10586)</name>
    <name type="common">Gliocladium virens</name>
    <name type="synonym">Trichoderma virens</name>
    <dbReference type="NCBI Taxonomy" id="413071"/>
    <lineage>
        <taxon>Eukaryota</taxon>
        <taxon>Fungi</taxon>
        <taxon>Dikarya</taxon>
        <taxon>Ascomycota</taxon>
        <taxon>Pezizomycotina</taxon>
        <taxon>Sordariomycetes</taxon>
        <taxon>Hypocreomycetidae</taxon>
        <taxon>Hypocreales</taxon>
        <taxon>Hypocreaceae</taxon>
        <taxon>Trichoderma</taxon>
    </lineage>
</organism>
<name>G9N0R5_HYPVG</name>
<dbReference type="RefSeq" id="XP_013954140.1">
    <property type="nucleotide sequence ID" value="XM_014098665.1"/>
</dbReference>
<dbReference type="EMBL" id="ABDF02000082">
    <property type="protein sequence ID" value="EHK19947.1"/>
    <property type="molecule type" value="Genomic_DNA"/>
</dbReference>
<dbReference type="PANTHER" id="PTHR48182">
    <property type="entry name" value="PROTEIN SERAC1"/>
    <property type="match status" value="1"/>
</dbReference>
<dbReference type="VEuPathDB" id="FungiDB:TRIVIDRAFT_136429"/>
<dbReference type="GO" id="GO:0005783">
    <property type="term" value="C:endoplasmic reticulum"/>
    <property type="evidence" value="ECO:0007669"/>
    <property type="project" value="UniProtKB-SubCell"/>
</dbReference>
<evidence type="ECO:0000256" key="7">
    <source>
        <dbReference type="ARBA" id="ARBA00023136"/>
    </source>
</evidence>
<dbReference type="GO" id="GO:0016020">
    <property type="term" value="C:membrane"/>
    <property type="evidence" value="ECO:0007669"/>
    <property type="project" value="UniProtKB-SubCell"/>
</dbReference>
<proteinExistence type="inferred from homology"/>
<evidence type="ECO:0000256" key="1">
    <source>
        <dbReference type="ARBA" id="ARBA00004173"/>
    </source>
</evidence>
<evidence type="ECO:0000256" key="5">
    <source>
        <dbReference type="ARBA" id="ARBA00022824"/>
    </source>
</evidence>
<gene>
    <name evidence="9" type="ORF">TRIVIDRAFT_136429</name>
</gene>
<dbReference type="InterPro" id="IPR052374">
    <property type="entry name" value="SERAC1"/>
</dbReference>
<evidence type="ECO:0000259" key="8">
    <source>
        <dbReference type="Pfam" id="PF05057"/>
    </source>
</evidence>
<evidence type="ECO:0000256" key="3">
    <source>
        <dbReference type="ARBA" id="ARBA00004370"/>
    </source>
</evidence>
<evidence type="ECO:0000256" key="4">
    <source>
        <dbReference type="ARBA" id="ARBA00007920"/>
    </source>
</evidence>
<dbReference type="AlphaFoldDB" id="G9N0R5"/>
<dbReference type="HOGENOM" id="CLU_000288_182_1_1"/>
<accession>G9N0R5</accession>
<comment type="similarity">
    <text evidence="4">Belongs to the putative lipase ROG1 family.</text>
</comment>
<dbReference type="OrthoDB" id="5086500at2759"/>
<sequence length="200" mass="22430">DKLWLKDILPERLRRPARVMLFSYNSSPAISAAALKLDDHANSLLQSLNLKRKDDPHRPLVFVCHSLGGLVVKQVRGRLLDDSYQSLFEATRLVVFFATPHQGGNYANVGDVVAKIASMTLREPSNDLIDALKRDSIEATKRFEQARHVFERCLVISFSESRPYGNMGIIVDKKSAVLNLPGSREKQITIDADHGTICKF</sequence>
<evidence type="ECO:0000313" key="10">
    <source>
        <dbReference type="Proteomes" id="UP000007115"/>
    </source>
</evidence>
<dbReference type="Proteomes" id="UP000007115">
    <property type="component" value="Unassembled WGS sequence"/>
</dbReference>
<feature type="non-terminal residue" evidence="9">
    <location>
        <position position="1"/>
    </location>
</feature>
<dbReference type="eggNOG" id="KOG2029">
    <property type="taxonomic scope" value="Eukaryota"/>
</dbReference>
<feature type="non-terminal residue" evidence="9">
    <location>
        <position position="200"/>
    </location>
</feature>
<dbReference type="InParanoid" id="G9N0R5"/>